<dbReference type="Pfam" id="PF14016">
    <property type="entry name" value="DUF4232"/>
    <property type="match status" value="1"/>
</dbReference>
<evidence type="ECO:0000313" key="4">
    <source>
        <dbReference type="Proteomes" id="UP001224661"/>
    </source>
</evidence>
<feature type="chain" id="PRO_5045369106" evidence="1">
    <location>
        <begin position="24"/>
        <end position="184"/>
    </location>
</feature>
<feature type="signal peptide" evidence="1">
    <location>
        <begin position="1"/>
        <end position="23"/>
    </location>
</feature>
<sequence length="184" mass="19120">MHTRTAATALAAALLLTATATGAAAGQAAAPEARGKGTPQCRANQVRVAAATVEPETGSYPNVLHIRVTNESAEKCAVDRIPTVVFGDLDGPALPVPPGQSGPYVLAPGKTGHAAVRTIEDPADPETRRVDDITVAGAPAHPGARFTADDLDITGQIRVWEPVTTWWQPTFAEAAEVLANRFQA</sequence>
<protein>
    <submittedName>
        <fullName evidence="3">DUF4232 domain-containing protein</fullName>
    </submittedName>
</protein>
<dbReference type="Proteomes" id="UP001224661">
    <property type="component" value="Unassembled WGS sequence"/>
</dbReference>
<evidence type="ECO:0000256" key="1">
    <source>
        <dbReference type="SAM" id="SignalP"/>
    </source>
</evidence>
<reference evidence="3 4" key="1">
    <citation type="submission" date="2023-05" db="EMBL/GenBank/DDBJ databases">
        <title>Draft genome sequence of Streptomyces sp. B-S-A8 isolated from a cave soil in Thailand.</title>
        <authorList>
            <person name="Chamroensaksri N."/>
            <person name="Muangham S."/>
        </authorList>
    </citation>
    <scope>NUCLEOTIDE SEQUENCE [LARGE SCALE GENOMIC DNA]</scope>
    <source>
        <strain evidence="3 4">B-S-A8</strain>
    </source>
</reference>
<dbReference type="EMBL" id="JASCIR010000001">
    <property type="protein sequence ID" value="MDI3384956.1"/>
    <property type="molecule type" value="Genomic_DNA"/>
</dbReference>
<name>A0ABT6RMP7_9ACTN</name>
<gene>
    <name evidence="3" type="ORF">QIS99_01815</name>
</gene>
<evidence type="ECO:0000259" key="2">
    <source>
        <dbReference type="Pfam" id="PF14016"/>
    </source>
</evidence>
<evidence type="ECO:0000313" key="3">
    <source>
        <dbReference type="EMBL" id="MDI3384956.1"/>
    </source>
</evidence>
<keyword evidence="4" id="KW-1185">Reference proteome</keyword>
<keyword evidence="1" id="KW-0732">Signal</keyword>
<feature type="domain" description="DUF4232" evidence="2">
    <location>
        <begin position="41"/>
        <end position="166"/>
    </location>
</feature>
<dbReference type="InterPro" id="IPR025326">
    <property type="entry name" value="DUF4232"/>
</dbReference>
<comment type="caution">
    <text evidence="3">The sequence shown here is derived from an EMBL/GenBank/DDBJ whole genome shotgun (WGS) entry which is preliminary data.</text>
</comment>
<proteinExistence type="predicted"/>
<organism evidence="3 4">
    <name type="scientific">Streptomyces solicavernae</name>
    <dbReference type="NCBI Taxonomy" id="3043614"/>
    <lineage>
        <taxon>Bacteria</taxon>
        <taxon>Bacillati</taxon>
        <taxon>Actinomycetota</taxon>
        <taxon>Actinomycetes</taxon>
        <taxon>Kitasatosporales</taxon>
        <taxon>Streptomycetaceae</taxon>
        <taxon>Streptomyces</taxon>
    </lineage>
</organism>
<accession>A0ABT6RMP7</accession>